<protein>
    <submittedName>
        <fullName evidence="3">Tr-type G domain-containing protein</fullName>
    </submittedName>
</protein>
<dbReference type="Proteomes" id="UP000887563">
    <property type="component" value="Unplaced"/>
</dbReference>
<reference evidence="3" key="1">
    <citation type="submission" date="2022-11" db="UniProtKB">
        <authorList>
            <consortium name="WormBaseParasite"/>
        </authorList>
    </citation>
    <scope>IDENTIFICATION</scope>
</reference>
<dbReference type="PANTHER" id="PTHR43512:SF4">
    <property type="entry name" value="TRANSLATION FACTOR GUF1 HOMOLOG, CHLOROPLASTIC"/>
    <property type="match status" value="1"/>
</dbReference>
<evidence type="ECO:0000259" key="1">
    <source>
        <dbReference type="PROSITE" id="PS51722"/>
    </source>
</evidence>
<dbReference type="AlphaFoldDB" id="A0A914MIX0"/>
<sequence>MFNLIDTPGHIDFKNEVILSLMVCDGIILLVDSVKGIQAQTFFYFNLAKSLNLTILPVINKIDLPNAQPFVVEQQLQKMLNSSEKILFISSKTEHNIHELFKQIVLKIPQAK</sequence>
<evidence type="ECO:0000313" key="2">
    <source>
        <dbReference type="Proteomes" id="UP000887563"/>
    </source>
</evidence>
<proteinExistence type="predicted"/>
<dbReference type="PANTHER" id="PTHR43512">
    <property type="entry name" value="TRANSLATION FACTOR GUF1-RELATED"/>
    <property type="match status" value="1"/>
</dbReference>
<dbReference type="PROSITE" id="PS51722">
    <property type="entry name" value="G_TR_2"/>
    <property type="match status" value="1"/>
</dbReference>
<keyword evidence="2" id="KW-1185">Reference proteome</keyword>
<evidence type="ECO:0000313" key="3">
    <source>
        <dbReference type="WBParaSite" id="Minc3s01826g26566"/>
    </source>
</evidence>
<dbReference type="InterPro" id="IPR006297">
    <property type="entry name" value="EF-4"/>
</dbReference>
<dbReference type="SUPFAM" id="SSF52540">
    <property type="entry name" value="P-loop containing nucleoside triphosphate hydrolases"/>
    <property type="match status" value="1"/>
</dbReference>
<dbReference type="InterPro" id="IPR005225">
    <property type="entry name" value="Small_GTP-bd"/>
</dbReference>
<dbReference type="GO" id="GO:0005525">
    <property type="term" value="F:GTP binding"/>
    <property type="evidence" value="ECO:0007669"/>
    <property type="project" value="InterPro"/>
</dbReference>
<accession>A0A914MIX0</accession>
<name>A0A914MIX0_MELIC</name>
<dbReference type="Gene3D" id="3.40.50.300">
    <property type="entry name" value="P-loop containing nucleotide triphosphate hydrolases"/>
    <property type="match status" value="1"/>
</dbReference>
<organism evidence="2 3">
    <name type="scientific">Meloidogyne incognita</name>
    <name type="common">Southern root-knot nematode worm</name>
    <name type="synonym">Oxyuris incognita</name>
    <dbReference type="NCBI Taxonomy" id="6306"/>
    <lineage>
        <taxon>Eukaryota</taxon>
        <taxon>Metazoa</taxon>
        <taxon>Ecdysozoa</taxon>
        <taxon>Nematoda</taxon>
        <taxon>Chromadorea</taxon>
        <taxon>Rhabditida</taxon>
        <taxon>Tylenchina</taxon>
        <taxon>Tylenchomorpha</taxon>
        <taxon>Tylenchoidea</taxon>
        <taxon>Meloidogynidae</taxon>
        <taxon>Meloidogyninae</taxon>
        <taxon>Meloidogyne</taxon>
        <taxon>Meloidogyne incognita group</taxon>
    </lineage>
</organism>
<dbReference type="InterPro" id="IPR027417">
    <property type="entry name" value="P-loop_NTPase"/>
</dbReference>
<dbReference type="NCBIfam" id="TIGR00231">
    <property type="entry name" value="small_GTP"/>
    <property type="match status" value="1"/>
</dbReference>
<dbReference type="WBParaSite" id="Minc3s01826g26566">
    <property type="protein sequence ID" value="Minc3s01826g26566"/>
    <property type="gene ID" value="Minc3s01826g26566"/>
</dbReference>
<dbReference type="Pfam" id="PF00009">
    <property type="entry name" value="GTP_EFTU"/>
    <property type="match status" value="1"/>
</dbReference>
<dbReference type="InterPro" id="IPR000795">
    <property type="entry name" value="T_Tr_GTP-bd_dom"/>
</dbReference>
<feature type="domain" description="Tr-type G" evidence="1">
    <location>
        <begin position="1"/>
        <end position="112"/>
    </location>
</feature>
<dbReference type="GO" id="GO:0043022">
    <property type="term" value="F:ribosome binding"/>
    <property type="evidence" value="ECO:0007669"/>
    <property type="project" value="TreeGrafter"/>
</dbReference>
<dbReference type="GO" id="GO:0045727">
    <property type="term" value="P:positive regulation of translation"/>
    <property type="evidence" value="ECO:0007669"/>
    <property type="project" value="TreeGrafter"/>
</dbReference>
<dbReference type="GO" id="GO:0003924">
    <property type="term" value="F:GTPase activity"/>
    <property type="evidence" value="ECO:0007669"/>
    <property type="project" value="InterPro"/>
</dbReference>